<dbReference type="RefSeq" id="WP_379985677.1">
    <property type="nucleotide sequence ID" value="NZ_JADIKD010000011.1"/>
</dbReference>
<dbReference type="SUPFAM" id="SSF52788">
    <property type="entry name" value="Phosphotyrosine protein phosphatases I"/>
    <property type="match status" value="1"/>
</dbReference>
<organism evidence="7 8">
    <name type="scientific">Dyella koreensis</name>
    <dbReference type="NCBI Taxonomy" id="311235"/>
    <lineage>
        <taxon>Bacteria</taxon>
        <taxon>Pseudomonadati</taxon>
        <taxon>Pseudomonadota</taxon>
        <taxon>Gammaproteobacteria</taxon>
        <taxon>Lysobacterales</taxon>
        <taxon>Rhodanobacteraceae</taxon>
        <taxon>Dyella</taxon>
    </lineage>
</organism>
<dbReference type="InterPro" id="IPR036196">
    <property type="entry name" value="Ptyr_pPase_sf"/>
</dbReference>
<reference evidence="7 8" key="1">
    <citation type="submission" date="2020-10" db="EMBL/GenBank/DDBJ databases">
        <title>Phylogeny of dyella-like bacteria.</title>
        <authorList>
            <person name="Fu J."/>
        </authorList>
    </citation>
    <scope>NUCLEOTIDE SEQUENCE [LARGE SCALE GENOMIC DNA]</scope>
    <source>
        <strain evidence="7 8">BB4</strain>
    </source>
</reference>
<evidence type="ECO:0000256" key="5">
    <source>
        <dbReference type="ARBA" id="ARBA00051722"/>
    </source>
</evidence>
<accession>A0ABW8K6I8</accession>
<dbReference type="Pfam" id="PF01451">
    <property type="entry name" value="LMWPc"/>
    <property type="match status" value="1"/>
</dbReference>
<dbReference type="Proteomes" id="UP001620408">
    <property type="component" value="Unassembled WGS sequence"/>
</dbReference>
<dbReference type="PANTHER" id="PTHR11717">
    <property type="entry name" value="LOW MOLECULAR WEIGHT PROTEIN TYROSINE PHOSPHATASE"/>
    <property type="match status" value="1"/>
</dbReference>
<dbReference type="SMART" id="SM00226">
    <property type="entry name" value="LMWPc"/>
    <property type="match status" value="1"/>
</dbReference>
<name>A0ABW8K6I8_9GAMM</name>
<evidence type="ECO:0000256" key="1">
    <source>
        <dbReference type="ARBA" id="ARBA00011063"/>
    </source>
</evidence>
<evidence type="ECO:0000256" key="2">
    <source>
        <dbReference type="ARBA" id="ARBA00013064"/>
    </source>
</evidence>
<comment type="caution">
    <text evidence="7">The sequence shown here is derived from an EMBL/GenBank/DDBJ whole genome shotgun (WGS) entry which is preliminary data.</text>
</comment>
<evidence type="ECO:0000313" key="8">
    <source>
        <dbReference type="Proteomes" id="UP001620408"/>
    </source>
</evidence>
<gene>
    <name evidence="7" type="ORF">ISS97_14645</name>
</gene>
<dbReference type="InterPro" id="IPR023485">
    <property type="entry name" value="Ptyr_pPase"/>
</dbReference>
<dbReference type="Gene3D" id="3.40.50.2300">
    <property type="match status" value="1"/>
</dbReference>
<sequence>MFQSILLVCVGNICRSPTAEYLLRQRLPAARATVSSAGLGAVEDSPMDATAAALLREHGIDGGAHRGRQLIPDMLRQADLVLVMEKAHAARIARVAPEASGKVFLLGKWQGEREIPDPYGQSRQAFEHVYALIDQSVSHWLPYLYASPSGVSAA</sequence>
<protein>
    <recommendedName>
        <fullName evidence="2">protein-tyrosine-phosphatase</fullName>
        <ecNumber evidence="2">3.1.3.48</ecNumber>
    </recommendedName>
</protein>
<evidence type="ECO:0000313" key="7">
    <source>
        <dbReference type="EMBL" id="MFK2918510.1"/>
    </source>
</evidence>
<evidence type="ECO:0000256" key="3">
    <source>
        <dbReference type="ARBA" id="ARBA00022801"/>
    </source>
</evidence>
<keyword evidence="3" id="KW-0378">Hydrolase</keyword>
<evidence type="ECO:0000256" key="4">
    <source>
        <dbReference type="ARBA" id="ARBA00022912"/>
    </source>
</evidence>
<comment type="catalytic activity">
    <reaction evidence="5">
        <text>O-phospho-L-tyrosyl-[protein] + H2O = L-tyrosyl-[protein] + phosphate</text>
        <dbReference type="Rhea" id="RHEA:10684"/>
        <dbReference type="Rhea" id="RHEA-COMP:10136"/>
        <dbReference type="Rhea" id="RHEA-COMP:20101"/>
        <dbReference type="ChEBI" id="CHEBI:15377"/>
        <dbReference type="ChEBI" id="CHEBI:43474"/>
        <dbReference type="ChEBI" id="CHEBI:46858"/>
        <dbReference type="ChEBI" id="CHEBI:61978"/>
        <dbReference type="EC" id="3.1.3.48"/>
    </reaction>
</comment>
<keyword evidence="4" id="KW-0904">Protein phosphatase</keyword>
<comment type="similarity">
    <text evidence="1">Belongs to the low molecular weight phosphotyrosine protein phosphatase family.</text>
</comment>
<dbReference type="InterPro" id="IPR050438">
    <property type="entry name" value="LMW_PTPase"/>
</dbReference>
<feature type="domain" description="Phosphotyrosine protein phosphatase I" evidence="6">
    <location>
        <begin position="3"/>
        <end position="143"/>
    </location>
</feature>
<proteinExistence type="inferred from homology"/>
<dbReference type="EC" id="3.1.3.48" evidence="2"/>
<dbReference type="EMBL" id="JADIKD010000011">
    <property type="protein sequence ID" value="MFK2918510.1"/>
    <property type="molecule type" value="Genomic_DNA"/>
</dbReference>
<dbReference type="InterPro" id="IPR017867">
    <property type="entry name" value="Tyr_phospatase_low_mol_wt"/>
</dbReference>
<dbReference type="CDD" id="cd16343">
    <property type="entry name" value="LMWPTP"/>
    <property type="match status" value="1"/>
</dbReference>
<dbReference type="PANTHER" id="PTHR11717:SF31">
    <property type="entry name" value="LOW MOLECULAR WEIGHT PROTEIN-TYROSINE-PHOSPHATASE ETP-RELATED"/>
    <property type="match status" value="1"/>
</dbReference>
<keyword evidence="8" id="KW-1185">Reference proteome</keyword>
<dbReference type="PRINTS" id="PR00719">
    <property type="entry name" value="LMWPTPASE"/>
</dbReference>
<evidence type="ECO:0000259" key="6">
    <source>
        <dbReference type="SMART" id="SM00226"/>
    </source>
</evidence>